<proteinExistence type="predicted"/>
<dbReference type="RefSeq" id="WP_182846335.1">
    <property type="nucleotide sequence ID" value="NZ_BAAALP010000062.1"/>
</dbReference>
<comment type="caution">
    <text evidence="2">The sequence shown here is derived from an EMBL/GenBank/DDBJ whole genome shotgun (WGS) entry which is preliminary data.</text>
</comment>
<accession>A0A7W3LU29</accession>
<sequence length="78" mass="8245">MTRAGGIGGESDIVALRAGTEVGEPAPPGEAPHIVPRDVPIDDFTDLPEGLKEYHAREREALDDDPKTEPTREAGPAS</sequence>
<feature type="compositionally biased region" description="Basic and acidic residues" evidence="1">
    <location>
        <begin position="49"/>
        <end position="72"/>
    </location>
</feature>
<name>A0A7W3LU29_ACTNM</name>
<organism evidence="2 3">
    <name type="scientific">Actinomadura namibiensis</name>
    <dbReference type="NCBI Taxonomy" id="182080"/>
    <lineage>
        <taxon>Bacteria</taxon>
        <taxon>Bacillati</taxon>
        <taxon>Actinomycetota</taxon>
        <taxon>Actinomycetes</taxon>
        <taxon>Streptosporangiales</taxon>
        <taxon>Thermomonosporaceae</taxon>
        <taxon>Actinomadura</taxon>
    </lineage>
</organism>
<keyword evidence="3" id="KW-1185">Reference proteome</keyword>
<feature type="region of interest" description="Disordered" evidence="1">
    <location>
        <begin position="21"/>
        <end position="78"/>
    </location>
</feature>
<protein>
    <submittedName>
        <fullName evidence="2">Uncharacterized protein</fullName>
    </submittedName>
</protein>
<dbReference type="EMBL" id="JACJIA010000008">
    <property type="protein sequence ID" value="MBA8954240.1"/>
    <property type="molecule type" value="Genomic_DNA"/>
</dbReference>
<evidence type="ECO:0000313" key="2">
    <source>
        <dbReference type="EMBL" id="MBA8954240.1"/>
    </source>
</evidence>
<evidence type="ECO:0000313" key="3">
    <source>
        <dbReference type="Proteomes" id="UP000572680"/>
    </source>
</evidence>
<dbReference type="AlphaFoldDB" id="A0A7W3LU29"/>
<evidence type="ECO:0000256" key="1">
    <source>
        <dbReference type="SAM" id="MobiDB-lite"/>
    </source>
</evidence>
<dbReference type="Proteomes" id="UP000572680">
    <property type="component" value="Unassembled WGS sequence"/>
</dbReference>
<reference evidence="2 3" key="1">
    <citation type="submission" date="2020-08" db="EMBL/GenBank/DDBJ databases">
        <title>Genomic Encyclopedia of Type Strains, Phase IV (KMG-IV): sequencing the most valuable type-strain genomes for metagenomic binning, comparative biology and taxonomic classification.</title>
        <authorList>
            <person name="Goeker M."/>
        </authorList>
    </citation>
    <scope>NUCLEOTIDE SEQUENCE [LARGE SCALE GENOMIC DNA]</scope>
    <source>
        <strain evidence="2 3">DSM 44197</strain>
    </source>
</reference>
<gene>
    <name evidence="2" type="ORF">HNR61_005894</name>
</gene>